<dbReference type="EMBL" id="QXFW01005499">
    <property type="protein sequence ID" value="KAE8961835.1"/>
    <property type="molecule type" value="Genomic_DNA"/>
</dbReference>
<dbReference type="EMBL" id="QXFZ01005261">
    <property type="protein sequence ID" value="KAE9061444.1"/>
    <property type="molecule type" value="Genomic_DNA"/>
</dbReference>
<evidence type="ECO:0000313" key="12">
    <source>
        <dbReference type="Proteomes" id="UP000433483"/>
    </source>
</evidence>
<accession>A0A6A3WC87</accession>
<keyword evidence="12" id="KW-1185">Reference proteome</keyword>
<dbReference type="Proteomes" id="UP000437068">
    <property type="component" value="Unassembled WGS sequence"/>
</dbReference>
<evidence type="ECO:0000313" key="10">
    <source>
        <dbReference type="EMBL" id="KAE9342733.1"/>
    </source>
</evidence>
<dbReference type="Proteomes" id="UP000441208">
    <property type="component" value="Unassembled WGS sequence"/>
</dbReference>
<dbReference type="AlphaFoldDB" id="A0A6A3WC87"/>
<reference evidence="11 12" key="1">
    <citation type="submission" date="2018-08" db="EMBL/GenBank/DDBJ databases">
        <title>Genomic investigation of the strawberry pathogen Phytophthora fragariae indicates pathogenicity is determined by transcriptional variation in three key races.</title>
        <authorList>
            <person name="Adams T.M."/>
            <person name="Armitage A.D."/>
            <person name="Sobczyk M.K."/>
            <person name="Bates H.J."/>
            <person name="Dunwell J.M."/>
            <person name="Nellist C.F."/>
            <person name="Harrison R.J."/>
        </authorList>
    </citation>
    <scope>NUCLEOTIDE SEQUENCE [LARGE SCALE GENOMIC DNA]</scope>
    <source>
        <strain evidence="9 13">A4</strain>
        <strain evidence="7 14">BC-1</strain>
        <strain evidence="6 18">BC-23</strain>
        <strain evidence="8 12">NOV-27</strain>
        <strain evidence="4 15">NOV-5</strain>
        <strain evidence="3 16">NOV-71</strain>
        <strain evidence="10 19">NOV-77</strain>
        <strain evidence="1 11">NOV-9</strain>
        <strain evidence="5 20">ONT-3</strain>
        <strain evidence="2 17">SCRP245</strain>
    </source>
</reference>
<dbReference type="EMBL" id="QXFX01001994">
    <property type="protein sequence ID" value="KAE9082078.1"/>
    <property type="molecule type" value="Genomic_DNA"/>
</dbReference>
<gene>
    <name evidence="9" type="ORF">PF001_g21566</name>
    <name evidence="7" type="ORF">PF002_g30957</name>
    <name evidence="6" type="ORF">PF004_g29641</name>
    <name evidence="8" type="ORF">PF005_g22462</name>
    <name evidence="4" type="ORF">PF006_g30282</name>
    <name evidence="3" type="ORF">PF007_g30255</name>
    <name evidence="10" type="ORF">PF008_g10020</name>
    <name evidence="1" type="ORF">PF009_g23248</name>
    <name evidence="5" type="ORF">PF010_g21735</name>
    <name evidence="2" type="ORF">PF011_g29601</name>
</gene>
<proteinExistence type="predicted"/>
<organism evidence="8 12">
    <name type="scientific">Phytophthora fragariae</name>
    <dbReference type="NCBI Taxonomy" id="53985"/>
    <lineage>
        <taxon>Eukaryota</taxon>
        <taxon>Sar</taxon>
        <taxon>Stramenopiles</taxon>
        <taxon>Oomycota</taxon>
        <taxon>Peronosporomycetes</taxon>
        <taxon>Peronosporales</taxon>
        <taxon>Peronosporaceae</taxon>
        <taxon>Phytophthora</taxon>
    </lineage>
</organism>
<evidence type="ECO:0000313" key="1">
    <source>
        <dbReference type="EMBL" id="KAE8926563.1"/>
    </source>
</evidence>
<evidence type="ECO:0000313" key="16">
    <source>
        <dbReference type="Proteomes" id="UP000441208"/>
    </source>
</evidence>
<evidence type="ECO:0000313" key="15">
    <source>
        <dbReference type="Proteomes" id="UP000440732"/>
    </source>
</evidence>
<dbReference type="Proteomes" id="UP000460718">
    <property type="component" value="Unassembled WGS sequence"/>
</dbReference>
<evidence type="ECO:0000313" key="8">
    <source>
        <dbReference type="EMBL" id="KAE9182488.1"/>
    </source>
</evidence>
<dbReference type="EMBL" id="QXGC01005529">
    <property type="protein sequence ID" value="KAE9165010.1"/>
    <property type="molecule type" value="Genomic_DNA"/>
</dbReference>
<dbReference type="Proteomes" id="UP000440367">
    <property type="component" value="Unassembled WGS sequence"/>
</dbReference>
<evidence type="ECO:0000313" key="2">
    <source>
        <dbReference type="EMBL" id="KAE8961835.1"/>
    </source>
</evidence>
<sequence>MWLQLAMCAAAERAAGLNPSALISECWLGGLRVRSCVRSSTQAGASCSRSIY</sequence>
<dbReference type="Proteomes" id="UP000476176">
    <property type="component" value="Unassembled WGS sequence"/>
</dbReference>
<evidence type="ECO:0000313" key="3">
    <source>
        <dbReference type="EMBL" id="KAE9061444.1"/>
    </source>
</evidence>
<evidence type="ECO:0000313" key="17">
    <source>
        <dbReference type="Proteomes" id="UP000460718"/>
    </source>
</evidence>
<evidence type="ECO:0000313" key="5">
    <source>
        <dbReference type="EMBL" id="KAE9082078.1"/>
    </source>
</evidence>
<dbReference type="Proteomes" id="UP000440732">
    <property type="component" value="Unassembled WGS sequence"/>
</dbReference>
<evidence type="ECO:0000313" key="6">
    <source>
        <dbReference type="EMBL" id="KAE9165010.1"/>
    </source>
</evidence>
<evidence type="ECO:0000313" key="14">
    <source>
        <dbReference type="Proteomes" id="UP000440367"/>
    </source>
</evidence>
<evidence type="ECO:0000313" key="18">
    <source>
        <dbReference type="Proteomes" id="UP000476176"/>
    </source>
</evidence>
<comment type="caution">
    <text evidence="8">The sequence shown here is derived from an EMBL/GenBank/DDBJ whole genome shotgun (WGS) entry which is preliminary data.</text>
</comment>
<name>A0A6A3WC87_9STRA</name>
<dbReference type="EMBL" id="QXGB01002020">
    <property type="protein sequence ID" value="KAE9182488.1"/>
    <property type="molecule type" value="Genomic_DNA"/>
</dbReference>
<dbReference type="Proteomes" id="UP000433483">
    <property type="component" value="Unassembled WGS sequence"/>
</dbReference>
<evidence type="ECO:0000313" key="4">
    <source>
        <dbReference type="EMBL" id="KAE9066258.1"/>
    </source>
</evidence>
<evidence type="ECO:0000313" key="20">
    <source>
        <dbReference type="Proteomes" id="UP000488956"/>
    </source>
</evidence>
<dbReference type="EMBL" id="QXGF01002013">
    <property type="protein sequence ID" value="KAE8926563.1"/>
    <property type="molecule type" value="Genomic_DNA"/>
</dbReference>
<dbReference type="EMBL" id="QXGD01005179">
    <property type="protein sequence ID" value="KAE9167126.1"/>
    <property type="molecule type" value="Genomic_DNA"/>
</dbReference>
<dbReference type="EMBL" id="QXFY01000495">
    <property type="protein sequence ID" value="KAE9342733.1"/>
    <property type="molecule type" value="Genomic_DNA"/>
</dbReference>
<evidence type="ECO:0000313" key="13">
    <source>
        <dbReference type="Proteomes" id="UP000437068"/>
    </source>
</evidence>
<evidence type="ECO:0000313" key="7">
    <source>
        <dbReference type="EMBL" id="KAE9167126.1"/>
    </source>
</evidence>
<evidence type="ECO:0000313" key="19">
    <source>
        <dbReference type="Proteomes" id="UP000486351"/>
    </source>
</evidence>
<dbReference type="Proteomes" id="UP000488956">
    <property type="component" value="Unassembled WGS sequence"/>
</dbReference>
<protein>
    <submittedName>
        <fullName evidence="8">Uncharacterized protein</fullName>
    </submittedName>
</protein>
<dbReference type="Proteomes" id="UP000429523">
    <property type="component" value="Unassembled WGS sequence"/>
</dbReference>
<dbReference type="EMBL" id="QXGE01001980">
    <property type="protein sequence ID" value="KAE9286167.1"/>
    <property type="molecule type" value="Genomic_DNA"/>
</dbReference>
<evidence type="ECO:0000313" key="11">
    <source>
        <dbReference type="Proteomes" id="UP000429523"/>
    </source>
</evidence>
<dbReference type="Proteomes" id="UP000486351">
    <property type="component" value="Unassembled WGS sequence"/>
</dbReference>
<evidence type="ECO:0000313" key="9">
    <source>
        <dbReference type="EMBL" id="KAE9286167.1"/>
    </source>
</evidence>
<dbReference type="EMBL" id="QXGA01005650">
    <property type="protein sequence ID" value="KAE9066258.1"/>
    <property type="molecule type" value="Genomic_DNA"/>
</dbReference>